<dbReference type="Proteomes" id="UP000471120">
    <property type="component" value="Unassembled WGS sequence"/>
</dbReference>
<dbReference type="EMBL" id="QRCM01000001">
    <property type="protein sequence ID" value="TXG91015.1"/>
    <property type="molecule type" value="Genomic_DNA"/>
</dbReference>
<reference evidence="1 2" key="1">
    <citation type="submission" date="2018-07" db="EMBL/GenBank/DDBJ databases">
        <title>Genome sequence of Rhodococcus rhodnii ATCC 35071 from Rhodnius prolixus.</title>
        <authorList>
            <person name="Patel V."/>
            <person name="Vogel K.J."/>
        </authorList>
    </citation>
    <scope>NUCLEOTIDE SEQUENCE [LARGE SCALE GENOMIC DNA]</scope>
    <source>
        <strain evidence="1 2">ATCC 35071</strain>
    </source>
</reference>
<sequence length="325" mass="32367">MTASLTIGNVRSWRPTDIDVAARGISELGEFIDGAAESVEADQNALAETWSGEAAVAAGDRVVDECRMMTRIRSELLELAEAYSNAARALDRAQTHVDNTVSAATAAGFDVDVSGRARPMTAGVVDPAGFAQLQSEADAHTEAIHDALRQAADVANDVAKILGSAVDTLDDSVAKARVGTVEATAEGFSWEPDWPATAAATIVSGMSDATARGLTTAAAAVGDDVARNIGRGLGPAGAILGTIPAIHNDIAGGMDPTKAVVTEGAGAVAGLGIGALSGLGASAATGALVGSAVPGVGTVVGFVVGAGFGAFASWGVSKGLQNAWD</sequence>
<dbReference type="AlphaFoldDB" id="A0A6P2CEP0"/>
<dbReference type="SUPFAM" id="SSF140453">
    <property type="entry name" value="EsxAB dimer-like"/>
    <property type="match status" value="1"/>
</dbReference>
<evidence type="ECO:0000313" key="2">
    <source>
        <dbReference type="Proteomes" id="UP000471120"/>
    </source>
</evidence>
<accession>A0A6P2CEP0</accession>
<dbReference type="RefSeq" id="WP_010838796.1">
    <property type="nucleotide sequence ID" value="NZ_QRCM01000001.1"/>
</dbReference>
<name>A0A6P2CEP0_9NOCA</name>
<dbReference type="Gene3D" id="1.10.287.1060">
    <property type="entry name" value="ESAT-6-like"/>
    <property type="match status" value="1"/>
</dbReference>
<organism evidence="1 2">
    <name type="scientific">Rhodococcus rhodnii</name>
    <dbReference type="NCBI Taxonomy" id="38312"/>
    <lineage>
        <taxon>Bacteria</taxon>
        <taxon>Bacillati</taxon>
        <taxon>Actinomycetota</taxon>
        <taxon>Actinomycetes</taxon>
        <taxon>Mycobacteriales</taxon>
        <taxon>Nocardiaceae</taxon>
        <taxon>Rhodococcus</taxon>
    </lineage>
</organism>
<proteinExistence type="predicted"/>
<protein>
    <submittedName>
        <fullName evidence="1">Uncharacterized protein</fullName>
    </submittedName>
</protein>
<gene>
    <name evidence="1" type="ORF">DW322_13255</name>
</gene>
<comment type="caution">
    <text evidence="1">The sequence shown here is derived from an EMBL/GenBank/DDBJ whole genome shotgun (WGS) entry which is preliminary data.</text>
</comment>
<evidence type="ECO:0000313" key="1">
    <source>
        <dbReference type="EMBL" id="TXG91015.1"/>
    </source>
</evidence>
<dbReference type="InterPro" id="IPR036689">
    <property type="entry name" value="ESAT-6-like_sf"/>
</dbReference>